<accession>A0A3P6DPA9</accession>
<organism evidence="1">
    <name type="scientific">Brassica oleracea</name>
    <name type="common">Wild cabbage</name>
    <dbReference type="NCBI Taxonomy" id="3712"/>
    <lineage>
        <taxon>Eukaryota</taxon>
        <taxon>Viridiplantae</taxon>
        <taxon>Streptophyta</taxon>
        <taxon>Embryophyta</taxon>
        <taxon>Tracheophyta</taxon>
        <taxon>Spermatophyta</taxon>
        <taxon>Magnoliopsida</taxon>
        <taxon>eudicotyledons</taxon>
        <taxon>Gunneridae</taxon>
        <taxon>Pentapetalae</taxon>
        <taxon>rosids</taxon>
        <taxon>malvids</taxon>
        <taxon>Brassicales</taxon>
        <taxon>Brassicaceae</taxon>
        <taxon>Brassiceae</taxon>
        <taxon>Brassica</taxon>
    </lineage>
</organism>
<dbReference type="PANTHER" id="PTHR33710:SF77">
    <property type="entry name" value="DNASE I-LIKE SUPERFAMILY PROTEIN"/>
    <property type="match status" value="1"/>
</dbReference>
<protein>
    <recommendedName>
        <fullName evidence="2">Endonuclease/exonuclease/phosphatase domain-containing protein</fullName>
    </recommendedName>
</protein>
<dbReference type="AlphaFoldDB" id="A0A3P6DPA9"/>
<evidence type="ECO:0000313" key="1">
    <source>
        <dbReference type="EMBL" id="VDD33257.1"/>
    </source>
</evidence>
<name>A0A3P6DPA9_BRAOL</name>
<reference evidence="1" key="1">
    <citation type="submission" date="2018-11" db="EMBL/GenBank/DDBJ databases">
        <authorList>
            <consortium name="Genoscope - CEA"/>
            <person name="William W."/>
        </authorList>
    </citation>
    <scope>NUCLEOTIDE SEQUENCE</scope>
</reference>
<gene>
    <name evidence="1" type="ORF">BOLC9T58580H</name>
</gene>
<evidence type="ECO:0008006" key="2">
    <source>
        <dbReference type="Google" id="ProtNLM"/>
    </source>
</evidence>
<sequence>MYQMQDCFLQTGLFDLRYLGPCHTWSNNQPEGPIAKKLDRFLVNNTTISAYPHVVASFLPPDISNHTPCLLNLALSLPKAGTYPYKFQNYLTKHLGFALLIIDAWIHAGSVCHTLSQLCWKLKQIKIELKQINRENYSKIQERVTETHSLLQIVQVQALQNPSTINFQAERDLHHKWNFLREIEELYFRQKSRINWLREGDFNTTYFHRICQVRSSYNAIRAFLNGLGVWITDPVEMSLLAVSHFGSVLGPVYSPPILISSPEWFRGLLNHAVTPAECTQMLLLPTPEEIKKDDV</sequence>
<dbReference type="EMBL" id="LR031875">
    <property type="protein sequence ID" value="VDD33257.1"/>
    <property type="molecule type" value="Genomic_DNA"/>
</dbReference>
<dbReference type="PANTHER" id="PTHR33710">
    <property type="entry name" value="BNAC02G09200D PROTEIN"/>
    <property type="match status" value="1"/>
</dbReference>
<proteinExistence type="predicted"/>